<evidence type="ECO:0000256" key="9">
    <source>
        <dbReference type="PROSITE-ProRule" id="PRU10141"/>
    </source>
</evidence>
<dbReference type="FunFam" id="1.10.510.10:FF:001072">
    <property type="entry name" value="Uncharacterized protein"/>
    <property type="match status" value="1"/>
</dbReference>
<dbReference type="EMBL" id="CAJJDP010000051">
    <property type="protein sequence ID" value="CAD8168158.1"/>
    <property type="molecule type" value="Genomic_DNA"/>
</dbReference>
<evidence type="ECO:0000256" key="11">
    <source>
        <dbReference type="SAM" id="MobiDB-lite"/>
    </source>
</evidence>
<comment type="caution">
    <text evidence="13">The sequence shown here is derived from an EMBL/GenBank/DDBJ whole genome shotgun (WGS) entry which is preliminary data.</text>
</comment>
<keyword evidence="6 9" id="KW-0067">ATP-binding</keyword>
<evidence type="ECO:0000256" key="5">
    <source>
        <dbReference type="ARBA" id="ARBA00022777"/>
    </source>
</evidence>
<evidence type="ECO:0000256" key="2">
    <source>
        <dbReference type="ARBA" id="ARBA00022527"/>
    </source>
</evidence>
<keyword evidence="2 10" id="KW-0723">Serine/threonine-protein kinase</keyword>
<keyword evidence="4 9" id="KW-0547">Nucleotide-binding</keyword>
<comment type="similarity">
    <text evidence="10">Belongs to the protein kinase superfamily.</text>
</comment>
<keyword evidence="5" id="KW-0418">Kinase</keyword>
<dbReference type="OMA" id="HQHILEH"/>
<feature type="binding site" evidence="9">
    <location>
        <position position="48"/>
    </location>
    <ligand>
        <name>ATP</name>
        <dbReference type="ChEBI" id="CHEBI:30616"/>
    </ligand>
</feature>
<dbReference type="AlphaFoldDB" id="A0A8S1US65"/>
<feature type="domain" description="Protein kinase" evidence="12">
    <location>
        <begin position="18"/>
        <end position="299"/>
    </location>
</feature>
<comment type="catalytic activity">
    <reaction evidence="8">
        <text>L-seryl-[protein] + ATP = O-phospho-L-seryl-[protein] + ADP + H(+)</text>
        <dbReference type="Rhea" id="RHEA:17989"/>
        <dbReference type="Rhea" id="RHEA-COMP:9863"/>
        <dbReference type="Rhea" id="RHEA-COMP:11604"/>
        <dbReference type="ChEBI" id="CHEBI:15378"/>
        <dbReference type="ChEBI" id="CHEBI:29999"/>
        <dbReference type="ChEBI" id="CHEBI:30616"/>
        <dbReference type="ChEBI" id="CHEBI:83421"/>
        <dbReference type="ChEBI" id="CHEBI:456216"/>
        <dbReference type="EC" id="2.7.11.22"/>
    </reaction>
</comment>
<feature type="compositionally biased region" description="Polar residues" evidence="11">
    <location>
        <begin position="441"/>
        <end position="460"/>
    </location>
</feature>
<dbReference type="InterPro" id="IPR050117">
    <property type="entry name" value="MAPK"/>
</dbReference>
<evidence type="ECO:0000256" key="7">
    <source>
        <dbReference type="ARBA" id="ARBA00047811"/>
    </source>
</evidence>
<evidence type="ECO:0000256" key="10">
    <source>
        <dbReference type="RuleBase" id="RU000304"/>
    </source>
</evidence>
<evidence type="ECO:0000256" key="1">
    <source>
        <dbReference type="ARBA" id="ARBA00012425"/>
    </source>
</evidence>
<dbReference type="SMART" id="SM00220">
    <property type="entry name" value="S_TKc"/>
    <property type="match status" value="1"/>
</dbReference>
<evidence type="ECO:0000256" key="6">
    <source>
        <dbReference type="ARBA" id="ARBA00022840"/>
    </source>
</evidence>
<proteinExistence type="inferred from homology"/>
<dbReference type="PROSITE" id="PS50011">
    <property type="entry name" value="PROTEIN_KINASE_DOM"/>
    <property type="match status" value="1"/>
</dbReference>
<comment type="catalytic activity">
    <reaction evidence="7">
        <text>L-threonyl-[protein] + ATP = O-phospho-L-threonyl-[protein] + ADP + H(+)</text>
        <dbReference type="Rhea" id="RHEA:46608"/>
        <dbReference type="Rhea" id="RHEA-COMP:11060"/>
        <dbReference type="Rhea" id="RHEA-COMP:11605"/>
        <dbReference type="ChEBI" id="CHEBI:15378"/>
        <dbReference type="ChEBI" id="CHEBI:30013"/>
        <dbReference type="ChEBI" id="CHEBI:30616"/>
        <dbReference type="ChEBI" id="CHEBI:61977"/>
        <dbReference type="ChEBI" id="CHEBI:456216"/>
        <dbReference type="EC" id="2.7.11.22"/>
    </reaction>
</comment>
<accession>A0A8S1US65</accession>
<evidence type="ECO:0000259" key="12">
    <source>
        <dbReference type="PROSITE" id="PS50011"/>
    </source>
</evidence>
<dbReference type="Pfam" id="PF00069">
    <property type="entry name" value="Pkinase"/>
    <property type="match status" value="1"/>
</dbReference>
<dbReference type="Proteomes" id="UP000683925">
    <property type="component" value="Unassembled WGS sequence"/>
</dbReference>
<dbReference type="EC" id="2.7.11.22" evidence="1"/>
<reference evidence="13" key="1">
    <citation type="submission" date="2021-01" db="EMBL/GenBank/DDBJ databases">
        <authorList>
            <consortium name="Genoscope - CEA"/>
            <person name="William W."/>
        </authorList>
    </citation>
    <scope>NUCLEOTIDE SEQUENCE</scope>
</reference>
<sequence length="496" mass="58174">MRININNKRVDKERMNKYEIIGVVGEGAYGIVLKCRNKDTNECVAIKKFKETEDDETVKKSIQREVKMLRLLKHPNIIQLKEAFKKKGKIFLVFQFVDRNLLELLEERKQLDQESIKRVVFQLVLAIHACHQVGIVHRDIKPENLLVDNELNIKLCDFGFARTIQCQEQLTDYVATRWYRSPELLISNNYGRQVDIWAIGCIMGELIDGQPLFPGENEMDQLYLIQKIIGPLTQEQMERFQKNQRYLGMKFPDIIKSETIEKRYQGKMCNKGLNFLKSCLIMDPNKRLTALECLEHSYLQDFWSKEIENRPKSNFQRRISCERDDSKPNIINQYDLGDSKPKKILEKAIPQTIQNQTLIQKQVYNYRIGDDISEFGKEGEDTKSQMHKTFNQSFKIKFNDTLPQSRLGSEQDKRINRIIGLPGVKDDPKQQHQHILEHQPKQQSSSITKSPQKRNSIQQPSFHVQGQYNLQPQKLNLVYNANTYNYSIKKSYISKK</sequence>
<keyword evidence="3" id="KW-0808">Transferase</keyword>
<evidence type="ECO:0000313" key="13">
    <source>
        <dbReference type="EMBL" id="CAD8168158.1"/>
    </source>
</evidence>
<dbReference type="InterPro" id="IPR000719">
    <property type="entry name" value="Prot_kinase_dom"/>
</dbReference>
<dbReference type="GO" id="GO:0005524">
    <property type="term" value="F:ATP binding"/>
    <property type="evidence" value="ECO:0007669"/>
    <property type="project" value="UniProtKB-UniRule"/>
</dbReference>
<name>A0A8S1US65_PAROT</name>
<dbReference type="CDD" id="cd07833">
    <property type="entry name" value="STKc_CDKL"/>
    <property type="match status" value="1"/>
</dbReference>
<keyword evidence="14" id="KW-1185">Reference proteome</keyword>
<dbReference type="InterPro" id="IPR008271">
    <property type="entry name" value="Ser/Thr_kinase_AS"/>
</dbReference>
<evidence type="ECO:0000256" key="3">
    <source>
        <dbReference type="ARBA" id="ARBA00022679"/>
    </source>
</evidence>
<dbReference type="InterPro" id="IPR017441">
    <property type="entry name" value="Protein_kinase_ATP_BS"/>
</dbReference>
<feature type="compositionally biased region" description="Basic and acidic residues" evidence="11">
    <location>
        <begin position="424"/>
        <end position="440"/>
    </location>
</feature>
<dbReference type="FunFam" id="3.30.200.20:FF:000049">
    <property type="entry name" value="cyclin-dependent kinase-like 1 isoform X1"/>
    <property type="match status" value="1"/>
</dbReference>
<evidence type="ECO:0000256" key="8">
    <source>
        <dbReference type="ARBA" id="ARBA00048367"/>
    </source>
</evidence>
<dbReference type="GO" id="GO:0004693">
    <property type="term" value="F:cyclin-dependent protein serine/threonine kinase activity"/>
    <property type="evidence" value="ECO:0007669"/>
    <property type="project" value="UniProtKB-EC"/>
</dbReference>
<dbReference type="PROSITE" id="PS00107">
    <property type="entry name" value="PROTEIN_KINASE_ATP"/>
    <property type="match status" value="1"/>
</dbReference>
<gene>
    <name evidence="13" type="ORF">POCTA_138.1.T0510146</name>
</gene>
<organism evidence="13 14">
    <name type="scientific">Paramecium octaurelia</name>
    <dbReference type="NCBI Taxonomy" id="43137"/>
    <lineage>
        <taxon>Eukaryota</taxon>
        <taxon>Sar</taxon>
        <taxon>Alveolata</taxon>
        <taxon>Ciliophora</taxon>
        <taxon>Intramacronucleata</taxon>
        <taxon>Oligohymenophorea</taxon>
        <taxon>Peniculida</taxon>
        <taxon>Parameciidae</taxon>
        <taxon>Paramecium</taxon>
    </lineage>
</organism>
<protein>
    <recommendedName>
        <fullName evidence="1">cyclin-dependent kinase</fullName>
        <ecNumber evidence="1">2.7.11.22</ecNumber>
    </recommendedName>
</protein>
<dbReference type="PROSITE" id="PS00108">
    <property type="entry name" value="PROTEIN_KINASE_ST"/>
    <property type="match status" value="1"/>
</dbReference>
<dbReference type="OrthoDB" id="548217at2759"/>
<dbReference type="PANTHER" id="PTHR24055">
    <property type="entry name" value="MITOGEN-ACTIVATED PROTEIN KINASE"/>
    <property type="match status" value="1"/>
</dbReference>
<evidence type="ECO:0000256" key="4">
    <source>
        <dbReference type="ARBA" id="ARBA00022741"/>
    </source>
</evidence>
<evidence type="ECO:0000313" key="14">
    <source>
        <dbReference type="Proteomes" id="UP000683925"/>
    </source>
</evidence>
<feature type="region of interest" description="Disordered" evidence="11">
    <location>
        <begin position="422"/>
        <end position="460"/>
    </location>
</feature>